<name>A0A8K0VFW4_9RHOB</name>
<reference evidence="1" key="1">
    <citation type="submission" date="2021-01" db="EMBL/GenBank/DDBJ databases">
        <title>Tabrizicola alba sp. nov. a motile alkaliphilic bacterium isolated from a soda lake.</title>
        <authorList>
            <person name="Szuroczki S."/>
            <person name="Abbaszade G."/>
            <person name="Schumann P."/>
            <person name="Toth E."/>
        </authorList>
    </citation>
    <scope>NUCLEOTIDE SEQUENCE</scope>
    <source>
        <strain evidence="1">DMG-N-6</strain>
    </source>
</reference>
<proteinExistence type="predicted"/>
<comment type="caution">
    <text evidence="1">The sequence shown here is derived from an EMBL/GenBank/DDBJ whole genome shotgun (WGS) entry which is preliminary data.</text>
</comment>
<dbReference type="Proteomes" id="UP000648908">
    <property type="component" value="Unassembled WGS sequence"/>
</dbReference>
<dbReference type="AlphaFoldDB" id="A0A8K0VFW4"/>
<evidence type="ECO:0000313" key="2">
    <source>
        <dbReference type="Proteomes" id="UP000648908"/>
    </source>
</evidence>
<dbReference type="RefSeq" id="WP_202689265.1">
    <property type="nucleotide sequence ID" value="NZ_JAESVN010000005.1"/>
</dbReference>
<sequence length="200" mass="21766">MMLIELNPVPDVALPVAALKSHLRLGSGFPEDGMQDALAAGYLRAAIAVVEGRIGKALLMRRFRLVLDYWRSDRAQALPLAPVGTVHSVLLRDRDGDASPLDPERYSLRPDGQRPHLVSVGAAFPQVPMDGQAEIEFDAGFGPEWSDVPPDLAQAVLLLSAEYYEMRHEAGQRDAAGLPLAVQALLERWRTVRVLGGGAR</sequence>
<dbReference type="InterPro" id="IPR011738">
    <property type="entry name" value="Phage_CHP"/>
</dbReference>
<keyword evidence="2" id="KW-1185">Reference proteome</keyword>
<gene>
    <name evidence="1" type="ORF">JL811_13705</name>
</gene>
<dbReference type="NCBIfam" id="TIGR02215">
    <property type="entry name" value="phage_chp_gp8"/>
    <property type="match status" value="1"/>
</dbReference>
<protein>
    <recommendedName>
        <fullName evidence="3">Phage gp6-like head-tail connector protein</fullName>
    </recommendedName>
</protein>
<dbReference type="EMBL" id="JAESVN010000005">
    <property type="protein sequence ID" value="MBL4918280.1"/>
    <property type="molecule type" value="Genomic_DNA"/>
</dbReference>
<accession>A0A8K0VFW4</accession>
<dbReference type="Gene3D" id="1.10.3230.30">
    <property type="entry name" value="Phage gp6-like head-tail connector protein"/>
    <property type="match status" value="1"/>
</dbReference>
<dbReference type="CDD" id="cd08054">
    <property type="entry name" value="gp6"/>
    <property type="match status" value="1"/>
</dbReference>
<organism evidence="1 2">
    <name type="scientific">Szabonella alba</name>
    <dbReference type="NCBI Taxonomy" id="2804194"/>
    <lineage>
        <taxon>Bacteria</taxon>
        <taxon>Pseudomonadati</taxon>
        <taxon>Pseudomonadota</taxon>
        <taxon>Alphaproteobacteria</taxon>
        <taxon>Rhodobacterales</taxon>
        <taxon>Paracoccaceae</taxon>
        <taxon>Szabonella</taxon>
    </lineage>
</organism>
<evidence type="ECO:0000313" key="1">
    <source>
        <dbReference type="EMBL" id="MBL4918280.1"/>
    </source>
</evidence>
<evidence type="ECO:0008006" key="3">
    <source>
        <dbReference type="Google" id="ProtNLM"/>
    </source>
</evidence>